<comment type="caution">
    <text evidence="3">The sequence shown here is derived from an EMBL/GenBank/DDBJ whole genome shotgun (WGS) entry which is preliminary data.</text>
</comment>
<protein>
    <recommendedName>
        <fullName evidence="5">Transmembrane protein</fullName>
    </recommendedName>
</protein>
<keyword evidence="4" id="KW-1185">Reference proteome</keyword>
<organism evidence="3 4">
    <name type="scientific">Lithocarpus litseifolius</name>
    <dbReference type="NCBI Taxonomy" id="425828"/>
    <lineage>
        <taxon>Eukaryota</taxon>
        <taxon>Viridiplantae</taxon>
        <taxon>Streptophyta</taxon>
        <taxon>Embryophyta</taxon>
        <taxon>Tracheophyta</taxon>
        <taxon>Spermatophyta</taxon>
        <taxon>Magnoliopsida</taxon>
        <taxon>eudicotyledons</taxon>
        <taxon>Gunneridae</taxon>
        <taxon>Pentapetalae</taxon>
        <taxon>rosids</taxon>
        <taxon>fabids</taxon>
        <taxon>Fagales</taxon>
        <taxon>Fagaceae</taxon>
        <taxon>Lithocarpus</taxon>
    </lineage>
</organism>
<keyword evidence="1" id="KW-0472">Membrane</keyword>
<evidence type="ECO:0008006" key="5">
    <source>
        <dbReference type="Google" id="ProtNLM"/>
    </source>
</evidence>
<sequence length="143" mass="15487">MDFRIGSNGLMVLVAKLVWVCCVGGCEIEVDRHGFGALVVARSKCISVDGVGRGLVWCIGGCEIGEDRHGWCWLWVMGFGRGYGWCWVCLLMGSVCLPWVMGLLAVGWSWVCFFFFFLLLVMVGLMSVGVVGFVIDGGGFSGG</sequence>
<feature type="transmembrane region" description="Helical" evidence="1">
    <location>
        <begin position="83"/>
        <end position="101"/>
    </location>
</feature>
<dbReference type="Proteomes" id="UP001459277">
    <property type="component" value="Unassembled WGS sequence"/>
</dbReference>
<keyword evidence="2" id="KW-0732">Signal</keyword>
<dbReference type="EMBL" id="JAZDWU010000009">
    <property type="protein sequence ID" value="KAK9992459.1"/>
    <property type="molecule type" value="Genomic_DNA"/>
</dbReference>
<proteinExistence type="predicted"/>
<evidence type="ECO:0000313" key="3">
    <source>
        <dbReference type="EMBL" id="KAK9992459.1"/>
    </source>
</evidence>
<feature type="chain" id="PRO_5043587438" description="Transmembrane protein" evidence="2">
    <location>
        <begin position="26"/>
        <end position="143"/>
    </location>
</feature>
<evidence type="ECO:0000256" key="2">
    <source>
        <dbReference type="SAM" id="SignalP"/>
    </source>
</evidence>
<evidence type="ECO:0000256" key="1">
    <source>
        <dbReference type="SAM" id="Phobius"/>
    </source>
</evidence>
<dbReference type="AlphaFoldDB" id="A0AAW2C5Q1"/>
<name>A0AAW2C5Q1_9ROSI</name>
<gene>
    <name evidence="3" type="ORF">SO802_027444</name>
</gene>
<accession>A0AAW2C5Q1</accession>
<feature type="transmembrane region" description="Helical" evidence="1">
    <location>
        <begin position="107"/>
        <end position="135"/>
    </location>
</feature>
<keyword evidence="1" id="KW-1133">Transmembrane helix</keyword>
<evidence type="ECO:0000313" key="4">
    <source>
        <dbReference type="Proteomes" id="UP001459277"/>
    </source>
</evidence>
<keyword evidence="1" id="KW-0812">Transmembrane</keyword>
<reference evidence="3 4" key="1">
    <citation type="submission" date="2024-01" db="EMBL/GenBank/DDBJ databases">
        <title>A telomere-to-telomere, gap-free genome of sweet tea (Lithocarpus litseifolius).</title>
        <authorList>
            <person name="Zhou J."/>
        </authorList>
    </citation>
    <scope>NUCLEOTIDE SEQUENCE [LARGE SCALE GENOMIC DNA]</scope>
    <source>
        <strain evidence="3">Zhou-2022a</strain>
        <tissue evidence="3">Leaf</tissue>
    </source>
</reference>
<feature type="signal peptide" evidence="2">
    <location>
        <begin position="1"/>
        <end position="25"/>
    </location>
</feature>